<reference evidence="1 2" key="1">
    <citation type="journal article" date="2016" name="Nat. Commun.">
        <title>Thousands of microbial genomes shed light on interconnected biogeochemical processes in an aquifer system.</title>
        <authorList>
            <person name="Anantharaman K."/>
            <person name="Brown C.T."/>
            <person name="Hug L.A."/>
            <person name="Sharon I."/>
            <person name="Castelle C.J."/>
            <person name="Probst A.J."/>
            <person name="Thomas B.C."/>
            <person name="Singh A."/>
            <person name="Wilkins M.J."/>
            <person name="Karaoz U."/>
            <person name="Brodie E.L."/>
            <person name="Williams K.H."/>
            <person name="Hubbard S.S."/>
            <person name="Banfield J.F."/>
        </authorList>
    </citation>
    <scope>NUCLEOTIDE SEQUENCE [LARGE SCALE GENOMIC DNA]</scope>
</reference>
<sequence>MPQVSCINNGQLALYRDGDGLIIYAGDYITELDLEEVRRWFMGTENVGDFTAPKESNVSVRFVRAVLPSHPEEAQVSYSVKPKSYLPPTGNLCIVPAALLSQTLKALLS</sequence>
<accession>A0A1F5FHG5</accession>
<evidence type="ECO:0000313" key="2">
    <source>
        <dbReference type="Proteomes" id="UP000176682"/>
    </source>
</evidence>
<protein>
    <submittedName>
        <fullName evidence="1">Uncharacterized protein</fullName>
    </submittedName>
</protein>
<dbReference type="AlphaFoldDB" id="A0A1F5FHG5"/>
<evidence type="ECO:0000313" key="1">
    <source>
        <dbReference type="EMBL" id="OGD79030.1"/>
    </source>
</evidence>
<comment type="caution">
    <text evidence="1">The sequence shown here is derived from an EMBL/GenBank/DDBJ whole genome shotgun (WGS) entry which is preliminary data.</text>
</comment>
<organism evidence="1 2">
    <name type="scientific">Candidatus Collierbacteria bacterium RIFOXYB1_FULL_49_13</name>
    <dbReference type="NCBI Taxonomy" id="1817728"/>
    <lineage>
        <taxon>Bacteria</taxon>
        <taxon>Candidatus Collieribacteriota</taxon>
    </lineage>
</organism>
<dbReference type="Proteomes" id="UP000176682">
    <property type="component" value="Unassembled WGS sequence"/>
</dbReference>
<proteinExistence type="predicted"/>
<dbReference type="EMBL" id="MFAM01000027">
    <property type="protein sequence ID" value="OGD79030.1"/>
    <property type="molecule type" value="Genomic_DNA"/>
</dbReference>
<gene>
    <name evidence="1" type="ORF">A2368_00605</name>
</gene>
<name>A0A1F5FHG5_9BACT</name>